<gene>
    <name evidence="1" type="ORF">JQS30_11190</name>
</gene>
<dbReference type="Proteomes" id="UP000662939">
    <property type="component" value="Chromosome"/>
</dbReference>
<dbReference type="KEGG" id="nav:JQS30_11190"/>
<sequence length="66" mass="7103">MIINLTRDATDSAHTDTAPTGCSSWYTGADIDQVRAHLPESLIHVHLRPTSTPSEAADLISKESVT</sequence>
<keyword evidence="2" id="KW-1185">Reference proteome</keyword>
<dbReference type="RefSeq" id="WP_213170356.1">
    <property type="nucleotide sequence ID" value="NZ_CP070496.1"/>
</dbReference>
<dbReference type="AlphaFoldDB" id="A0A895XLR4"/>
<dbReference type="EMBL" id="CP070496">
    <property type="protein sequence ID" value="QSB04359.1"/>
    <property type="molecule type" value="Genomic_DNA"/>
</dbReference>
<organism evidence="1 2">
    <name type="scientific">Natronoglycomyces albus</name>
    <dbReference type="NCBI Taxonomy" id="2811108"/>
    <lineage>
        <taxon>Bacteria</taxon>
        <taxon>Bacillati</taxon>
        <taxon>Actinomycetota</taxon>
        <taxon>Actinomycetes</taxon>
        <taxon>Glycomycetales</taxon>
        <taxon>Glycomycetaceae</taxon>
        <taxon>Natronoglycomyces</taxon>
    </lineage>
</organism>
<evidence type="ECO:0000313" key="2">
    <source>
        <dbReference type="Proteomes" id="UP000662939"/>
    </source>
</evidence>
<name>A0A895XLR4_9ACTN</name>
<accession>A0A895XLR4</accession>
<proteinExistence type="predicted"/>
<protein>
    <submittedName>
        <fullName evidence="1">Uncharacterized protein</fullName>
    </submittedName>
</protein>
<evidence type="ECO:0000313" key="1">
    <source>
        <dbReference type="EMBL" id="QSB04359.1"/>
    </source>
</evidence>
<reference evidence="1" key="1">
    <citation type="submission" date="2021-02" db="EMBL/GenBank/DDBJ databases">
        <title>Natronoglycomyces albus gen. nov., sp. nov, a haloalkaliphilic actinobacterium from a soda solonchak soil.</title>
        <authorList>
            <person name="Sorokin D.Y."/>
            <person name="Khijniak T.V."/>
            <person name="Zakharycheva A.P."/>
            <person name="Boueva O.V."/>
            <person name="Ariskina E.V."/>
            <person name="Hahnke R.L."/>
            <person name="Bunk B."/>
            <person name="Sproer C."/>
            <person name="Schumann P."/>
            <person name="Evtushenko L.I."/>
            <person name="Kublanov I.V."/>
        </authorList>
    </citation>
    <scope>NUCLEOTIDE SEQUENCE</scope>
    <source>
        <strain evidence="1">DSM 106290</strain>
    </source>
</reference>